<keyword evidence="2 4" id="KW-0808">Transferase</keyword>
<dbReference type="AlphaFoldDB" id="A0A1I7RZ79"/>
<dbReference type="Gene3D" id="3.40.50.150">
    <property type="entry name" value="Vaccinia Virus protein VP39"/>
    <property type="match status" value="1"/>
</dbReference>
<evidence type="ECO:0000313" key="8">
    <source>
        <dbReference type="Proteomes" id="UP000659654"/>
    </source>
</evidence>
<dbReference type="CDD" id="cd02440">
    <property type="entry name" value="AdoMet_MTases"/>
    <property type="match status" value="1"/>
</dbReference>
<evidence type="ECO:0000313" key="7">
    <source>
        <dbReference type="Proteomes" id="UP000095284"/>
    </source>
</evidence>
<dbReference type="GO" id="GO:0016274">
    <property type="term" value="F:protein-arginine N-methyltransferase activity"/>
    <property type="evidence" value="ECO:0007669"/>
    <property type="project" value="InterPro"/>
</dbReference>
<dbReference type="WBParaSite" id="BXY_0604700.1">
    <property type="protein sequence ID" value="BXY_0604700.1"/>
    <property type="gene ID" value="BXY_0604700"/>
</dbReference>
<accession>A0A1I7RZ79</accession>
<dbReference type="InterPro" id="IPR029063">
    <property type="entry name" value="SAM-dependent_MTases_sf"/>
</dbReference>
<keyword evidence="3 4" id="KW-0949">S-adenosyl-L-methionine</keyword>
<protein>
    <submittedName>
        <fullName evidence="6">(pine wood nematode) hypothetical protein</fullName>
    </submittedName>
</protein>
<dbReference type="OrthoDB" id="412876at2759"/>
<organism evidence="7 9">
    <name type="scientific">Bursaphelenchus xylophilus</name>
    <name type="common">Pinewood nematode worm</name>
    <name type="synonym">Aphelenchoides xylophilus</name>
    <dbReference type="NCBI Taxonomy" id="6326"/>
    <lineage>
        <taxon>Eukaryota</taxon>
        <taxon>Metazoa</taxon>
        <taxon>Ecdysozoa</taxon>
        <taxon>Nematoda</taxon>
        <taxon>Chromadorea</taxon>
        <taxon>Rhabditida</taxon>
        <taxon>Tylenchina</taxon>
        <taxon>Tylenchomorpha</taxon>
        <taxon>Aphelenchoidea</taxon>
        <taxon>Aphelenchoididae</taxon>
        <taxon>Bursaphelenchus</taxon>
    </lineage>
</organism>
<dbReference type="SUPFAM" id="SSF53335">
    <property type="entry name" value="S-adenosyl-L-methionine-dependent methyltransferases"/>
    <property type="match status" value="1"/>
</dbReference>
<dbReference type="InterPro" id="IPR055135">
    <property type="entry name" value="PRMT_dom"/>
</dbReference>
<dbReference type="PROSITE" id="PS51678">
    <property type="entry name" value="SAM_MT_PRMT"/>
    <property type="match status" value="1"/>
</dbReference>
<dbReference type="PANTHER" id="PTHR11006:SF4">
    <property type="entry name" value="PROTEIN ARGININE N-METHYLTRANSFERASE 7"/>
    <property type="match status" value="1"/>
</dbReference>
<evidence type="ECO:0000256" key="2">
    <source>
        <dbReference type="ARBA" id="ARBA00022679"/>
    </source>
</evidence>
<evidence type="ECO:0000313" key="9">
    <source>
        <dbReference type="WBParaSite" id="BXY_0604700.1"/>
    </source>
</evidence>
<dbReference type="Pfam" id="PF22528">
    <property type="entry name" value="PRMT_C"/>
    <property type="match status" value="1"/>
</dbReference>
<reference evidence="6" key="2">
    <citation type="submission" date="2020-09" db="EMBL/GenBank/DDBJ databases">
        <authorList>
            <person name="Kikuchi T."/>
        </authorList>
    </citation>
    <scope>NUCLEOTIDE SEQUENCE</scope>
    <source>
        <strain evidence="6">Ka4C1</strain>
    </source>
</reference>
<dbReference type="SMR" id="A0A1I7RZ79"/>
<dbReference type="eggNOG" id="KOG1501">
    <property type="taxonomic scope" value="Eukaryota"/>
</dbReference>
<dbReference type="PROSITE" id="PS01131">
    <property type="entry name" value="RRNA_A_DIMETH"/>
    <property type="match status" value="1"/>
</dbReference>
<dbReference type="Pfam" id="PF06325">
    <property type="entry name" value="PrmA"/>
    <property type="match status" value="1"/>
</dbReference>
<dbReference type="Proteomes" id="UP000659654">
    <property type="component" value="Unassembled WGS sequence"/>
</dbReference>
<keyword evidence="1 4" id="KW-0489">Methyltransferase</keyword>
<dbReference type="InterPro" id="IPR025799">
    <property type="entry name" value="Arg_MeTrfase"/>
</dbReference>
<evidence type="ECO:0000256" key="3">
    <source>
        <dbReference type="ARBA" id="ARBA00022691"/>
    </source>
</evidence>
<feature type="domain" description="Protein arginine N-methyltransferase" evidence="5">
    <location>
        <begin position="202"/>
        <end position="293"/>
    </location>
</feature>
<dbReference type="Proteomes" id="UP000582659">
    <property type="component" value="Unassembled WGS sequence"/>
</dbReference>
<dbReference type="GO" id="GO:0042054">
    <property type="term" value="F:histone methyltransferase activity"/>
    <property type="evidence" value="ECO:0007669"/>
    <property type="project" value="TreeGrafter"/>
</dbReference>
<evidence type="ECO:0000313" key="6">
    <source>
        <dbReference type="EMBL" id="CAD5220543.1"/>
    </source>
</evidence>
<dbReference type="EMBL" id="CAJFDI010000003">
    <property type="protein sequence ID" value="CAD5220543.1"/>
    <property type="molecule type" value="Genomic_DNA"/>
</dbReference>
<reference evidence="9" key="1">
    <citation type="submission" date="2016-11" db="UniProtKB">
        <authorList>
            <consortium name="WormBaseParasite"/>
        </authorList>
    </citation>
    <scope>IDENTIFICATION</scope>
</reference>
<dbReference type="Gene3D" id="2.70.160.11">
    <property type="entry name" value="Hnrnp arginine n-methyltransferase1"/>
    <property type="match status" value="2"/>
</dbReference>
<dbReference type="InterPro" id="IPR020596">
    <property type="entry name" value="rRNA_Ade_Mease_Trfase_CS"/>
</dbReference>
<name>A0A1I7RZ79_BURXY</name>
<dbReference type="EMBL" id="CAJFCV020000003">
    <property type="protein sequence ID" value="CAG9106763.1"/>
    <property type="molecule type" value="Genomic_DNA"/>
</dbReference>
<evidence type="ECO:0000259" key="5">
    <source>
        <dbReference type="Pfam" id="PF22528"/>
    </source>
</evidence>
<evidence type="ECO:0000256" key="4">
    <source>
        <dbReference type="PROSITE-ProRule" id="PRU01015"/>
    </source>
</evidence>
<dbReference type="GO" id="GO:0000179">
    <property type="term" value="F:rRNA (adenine-N6,N6-)-dimethyltransferase activity"/>
    <property type="evidence" value="ECO:0007669"/>
    <property type="project" value="InterPro"/>
</dbReference>
<dbReference type="PANTHER" id="PTHR11006">
    <property type="entry name" value="PROTEIN ARGININE N-METHYLTRANSFERASE"/>
    <property type="match status" value="1"/>
</dbReference>
<keyword evidence="8" id="KW-1185">Reference proteome</keyword>
<sequence>MDSGSESSEAEAWVDFEDMVFDWDRNEKYRKAIEITVQKAKNEQHRADVLDIGSGSGLLSFYSAKADADSVTALEMDPVIFGTSRDIAQRNNLTEKIQFINRISTEYESTFKFNVLVSEMVDSELIGENLITTYRHALKELLSAKVLAVPAKANVYIVPVESDFLRRSSVIPSQIREECVGNQRGLEGQWSELSDDLIRGAEKTLVKSFDLASLQSLAESESISLRIEITNDMVSQIDGVLFFWELDMTGDGSIIISTEPGNSAWRNHWLPMLFPFNDPIMVRQYDFIQITASHDLVSFWFEADFDSNSLGKTLRIRRECSCDWHSIVSPLTINRWNHYEGMDFTETAIQLSLEKSILVLGSHSTLSLHLIHSANIIYHVDSDFRFRQKFQNSTGKLCSNRIKMVDSTDKVPLDQVELIVFDVNSDPTVSPMEFVKILKKIREDAPNIRIFPENLHLQASQIKLGDLSKRRSNYTKVDEFDYTDFVELSRPLPIVFDHHLELLPIWEYENTIISTTKIFDLIGEERPTEIDLKLDDKTDAIIFWWATGELQKDMSTNLDVDDKKIRWRRGSQQWIHFRRDDLAKNLNIQFDLKKWRFRIEEISI</sequence>
<dbReference type="Proteomes" id="UP000095284">
    <property type="component" value="Unplaced"/>
</dbReference>
<gene>
    <name evidence="6" type="ORF">BXYJ_LOCUS6231</name>
</gene>
<evidence type="ECO:0000256" key="1">
    <source>
        <dbReference type="ARBA" id="ARBA00022603"/>
    </source>
</evidence>
<proteinExistence type="predicted"/>